<keyword evidence="5" id="KW-0812">Transmembrane</keyword>
<dbReference type="Pfam" id="PF13641">
    <property type="entry name" value="Glyco_tranf_2_3"/>
    <property type="match status" value="1"/>
</dbReference>
<evidence type="ECO:0000256" key="2">
    <source>
        <dbReference type="ARBA" id="ARBA00022676"/>
    </source>
</evidence>
<dbReference type="OrthoDB" id="9806824at2"/>
<reference evidence="6" key="2">
    <citation type="submission" date="2020-09" db="EMBL/GenBank/DDBJ databases">
        <authorList>
            <person name="Sun Q."/>
            <person name="Zhou Y."/>
        </authorList>
    </citation>
    <scope>NUCLEOTIDE SEQUENCE</scope>
    <source>
        <strain evidence="6">CGMCC 4.7372</strain>
    </source>
</reference>
<comment type="similarity">
    <text evidence="1">Belongs to the glycosyltransferase 2 family.</text>
</comment>
<dbReference type="GO" id="GO:0016757">
    <property type="term" value="F:glycosyltransferase activity"/>
    <property type="evidence" value="ECO:0007669"/>
    <property type="project" value="UniProtKB-KW"/>
</dbReference>
<dbReference type="SUPFAM" id="SSF53448">
    <property type="entry name" value="Nucleotide-diphospho-sugar transferases"/>
    <property type="match status" value="1"/>
</dbReference>
<evidence type="ECO:0000256" key="3">
    <source>
        <dbReference type="ARBA" id="ARBA00022679"/>
    </source>
</evidence>
<evidence type="ECO:0000256" key="4">
    <source>
        <dbReference type="SAM" id="MobiDB-lite"/>
    </source>
</evidence>
<keyword evidence="5" id="KW-0472">Membrane</keyword>
<comment type="caution">
    <text evidence="6">The sequence shown here is derived from an EMBL/GenBank/DDBJ whole genome shotgun (WGS) entry which is preliminary data.</text>
</comment>
<gene>
    <name evidence="6" type="ORF">GCM10011612_18560</name>
</gene>
<feature type="transmembrane region" description="Helical" evidence="5">
    <location>
        <begin position="352"/>
        <end position="376"/>
    </location>
</feature>
<dbReference type="Gene3D" id="3.90.550.10">
    <property type="entry name" value="Spore Coat Polysaccharide Biosynthesis Protein SpsA, Chain A"/>
    <property type="match status" value="1"/>
</dbReference>
<proteinExistence type="inferred from homology"/>
<feature type="region of interest" description="Disordered" evidence="4">
    <location>
        <begin position="480"/>
        <end position="509"/>
    </location>
</feature>
<evidence type="ECO:0000256" key="5">
    <source>
        <dbReference type="SAM" id="Phobius"/>
    </source>
</evidence>
<dbReference type="InterPro" id="IPR029044">
    <property type="entry name" value="Nucleotide-diphossugar_trans"/>
</dbReference>
<sequence length="509" mass="55822">MIGGVANDPVALVGHWGAVVMIGTGLLYVLVLLLISRRSPRIERPRHSGSSRAKDILVVILMPCLNEAEVIGASVGRLLDIPDDKLRILVIDDGSDDGTADVVRAIPDPRVSVMRRVPPRARLGKGEALNDALGHVRDIWGGDPGTDVVVGVVDADGRLEPQAIDEARWAFRNRRIGAVQFGVRINNRFSSLLARMQDMEFVIFTEVFQRGRRHLRSVGMGGNAQFARLDALSALGERPWTKSLTEDFDLGVRLNGTRWVNDFRPTAAVHQQGVTSLRRLLRQRTRWFQGNIQSLDLLGRAAREQRGLARADTTWQILTPYVLLAASLLMASFGITVAIVVSKAVLGHSQTWWWLLSAYLLAFGPGLVFGVLYWRIERSEGLGLLKSLCYAHLFVLYGLLPALFGWRALLREIVGRTGWAKTAREAEKSADGAESAVPAAELATRQEVPATRAAEAGAAGAAALPQDFRIPPALVRVDRLPPRFPRTVPPGIQRSPRPPTTSEHHEVAA</sequence>
<organism evidence="6 7">
    <name type="scientific">Actinomyces gaoshouyii</name>
    <dbReference type="NCBI Taxonomy" id="1960083"/>
    <lineage>
        <taxon>Bacteria</taxon>
        <taxon>Bacillati</taxon>
        <taxon>Actinomycetota</taxon>
        <taxon>Actinomycetes</taxon>
        <taxon>Actinomycetales</taxon>
        <taxon>Actinomycetaceae</taxon>
        <taxon>Actinomyces</taxon>
    </lineage>
</organism>
<accession>A0A8H9HAF9</accession>
<keyword evidence="7" id="KW-1185">Reference proteome</keyword>
<dbReference type="PANTHER" id="PTHR43630">
    <property type="entry name" value="POLY-BETA-1,6-N-ACETYL-D-GLUCOSAMINE SYNTHASE"/>
    <property type="match status" value="1"/>
</dbReference>
<evidence type="ECO:0000256" key="1">
    <source>
        <dbReference type="ARBA" id="ARBA00006739"/>
    </source>
</evidence>
<feature type="transmembrane region" description="Helical" evidence="5">
    <location>
        <begin position="12"/>
        <end position="35"/>
    </location>
</feature>
<keyword evidence="5" id="KW-1133">Transmembrane helix</keyword>
<dbReference type="RefSeq" id="WP_080463032.1">
    <property type="nucleotide sequence ID" value="NZ_BMNJ01000007.1"/>
</dbReference>
<evidence type="ECO:0008006" key="8">
    <source>
        <dbReference type="Google" id="ProtNLM"/>
    </source>
</evidence>
<reference evidence="6" key="1">
    <citation type="journal article" date="2014" name="Int. J. Syst. Evol. Microbiol.">
        <title>Complete genome sequence of Corynebacterium casei LMG S-19264T (=DSM 44701T), isolated from a smear-ripened cheese.</title>
        <authorList>
            <consortium name="US DOE Joint Genome Institute (JGI-PGF)"/>
            <person name="Walter F."/>
            <person name="Albersmeier A."/>
            <person name="Kalinowski J."/>
            <person name="Ruckert C."/>
        </authorList>
    </citation>
    <scope>NUCLEOTIDE SEQUENCE</scope>
    <source>
        <strain evidence="6">CGMCC 4.7372</strain>
    </source>
</reference>
<dbReference type="AlphaFoldDB" id="A0A8H9HAF9"/>
<feature type="transmembrane region" description="Helical" evidence="5">
    <location>
        <begin position="321"/>
        <end position="346"/>
    </location>
</feature>
<keyword evidence="2" id="KW-0328">Glycosyltransferase</keyword>
<dbReference type="EMBL" id="BMNJ01000007">
    <property type="protein sequence ID" value="GGO99984.1"/>
    <property type="molecule type" value="Genomic_DNA"/>
</dbReference>
<dbReference type="Proteomes" id="UP000614239">
    <property type="component" value="Unassembled WGS sequence"/>
</dbReference>
<name>A0A8H9HAF9_9ACTO</name>
<keyword evidence="3" id="KW-0808">Transferase</keyword>
<evidence type="ECO:0000313" key="7">
    <source>
        <dbReference type="Proteomes" id="UP000614239"/>
    </source>
</evidence>
<dbReference type="PANTHER" id="PTHR43630:SF1">
    <property type="entry name" value="POLY-BETA-1,6-N-ACETYL-D-GLUCOSAMINE SYNTHASE"/>
    <property type="match status" value="1"/>
</dbReference>
<protein>
    <recommendedName>
        <fullName evidence="8">Multidrug transporter</fullName>
    </recommendedName>
</protein>
<evidence type="ECO:0000313" key="6">
    <source>
        <dbReference type="EMBL" id="GGO99984.1"/>
    </source>
</evidence>
<feature type="transmembrane region" description="Helical" evidence="5">
    <location>
        <begin position="388"/>
        <end position="406"/>
    </location>
</feature>